<evidence type="ECO:0000313" key="1">
    <source>
        <dbReference type="EMBL" id="MDG3007281.1"/>
    </source>
</evidence>
<sequence>MALPDLASPTPVRIAALWSAALVMTLGLGGLTQAGPIELSVDVQHSGTSRPDTGATQMIVWVDLQLAPEWTLVDFSFDLAANPRGETLDFQANRRFDLDLAYLRAVPGGDVRSALGSFMLYPDSPWGTFDRAARSPTPRSAQFDVTARRSLPGGGDEYAEFSTPYSFFVAGPLVVLPEPPSLASALGATLAVGGLLIRRRARSNRFDSEKFYPGDIAL</sequence>
<evidence type="ECO:0008006" key="3">
    <source>
        <dbReference type="Google" id="ProtNLM"/>
    </source>
</evidence>
<protein>
    <recommendedName>
        <fullName evidence="3">PEP-CTERM protein-sorting domain-containing protein</fullName>
    </recommendedName>
</protein>
<gene>
    <name evidence="1" type="ORF">PZE19_26260</name>
</gene>
<keyword evidence="2" id="KW-1185">Reference proteome</keyword>
<comment type="caution">
    <text evidence="1">The sequence shown here is derived from an EMBL/GenBank/DDBJ whole genome shotgun (WGS) entry which is preliminary data.</text>
</comment>
<organism evidence="1 2">
    <name type="scientific">Paludisphaera mucosa</name>
    <dbReference type="NCBI Taxonomy" id="3030827"/>
    <lineage>
        <taxon>Bacteria</taxon>
        <taxon>Pseudomonadati</taxon>
        <taxon>Planctomycetota</taxon>
        <taxon>Planctomycetia</taxon>
        <taxon>Isosphaerales</taxon>
        <taxon>Isosphaeraceae</taxon>
        <taxon>Paludisphaera</taxon>
    </lineage>
</organism>
<name>A0ABT6FI86_9BACT</name>
<dbReference type="EMBL" id="JARRAG010000002">
    <property type="protein sequence ID" value="MDG3007281.1"/>
    <property type="molecule type" value="Genomic_DNA"/>
</dbReference>
<proteinExistence type="predicted"/>
<dbReference type="Proteomes" id="UP001216907">
    <property type="component" value="Unassembled WGS sequence"/>
</dbReference>
<reference evidence="1 2" key="1">
    <citation type="submission" date="2023-03" db="EMBL/GenBank/DDBJ databases">
        <title>Paludisphaera mucosa sp. nov. a novel planctomycete from northern fen.</title>
        <authorList>
            <person name="Ivanova A."/>
        </authorList>
    </citation>
    <scope>NUCLEOTIDE SEQUENCE [LARGE SCALE GENOMIC DNA]</scope>
    <source>
        <strain evidence="1 2">Pla2</strain>
    </source>
</reference>
<accession>A0ABT6FI86</accession>
<evidence type="ECO:0000313" key="2">
    <source>
        <dbReference type="Proteomes" id="UP001216907"/>
    </source>
</evidence>
<dbReference type="RefSeq" id="WP_277863566.1">
    <property type="nucleotide sequence ID" value="NZ_JARRAG010000002.1"/>
</dbReference>